<organism evidence="1 2">
    <name type="scientific">Microbotryum silenes-dioicae</name>
    <dbReference type="NCBI Taxonomy" id="796604"/>
    <lineage>
        <taxon>Eukaryota</taxon>
        <taxon>Fungi</taxon>
        <taxon>Dikarya</taxon>
        <taxon>Basidiomycota</taxon>
        <taxon>Pucciniomycotina</taxon>
        <taxon>Microbotryomycetes</taxon>
        <taxon>Microbotryales</taxon>
        <taxon>Microbotryaceae</taxon>
        <taxon>Microbotryum</taxon>
    </lineage>
</organism>
<dbReference type="AlphaFoldDB" id="A0A2X0LSF2"/>
<gene>
    <name evidence="1" type="primary">BQ5605_C012g06828</name>
    <name evidence="1" type="ORF">BQ5605_C012G06828</name>
</gene>
<dbReference type="EMBL" id="FQNC01000014">
    <property type="protein sequence ID" value="SGY16279.1"/>
    <property type="molecule type" value="Genomic_DNA"/>
</dbReference>
<keyword evidence="2" id="KW-1185">Reference proteome</keyword>
<protein>
    <submittedName>
        <fullName evidence="1">BQ5605_C012g06828 protein</fullName>
    </submittedName>
</protein>
<name>A0A2X0LSF2_9BASI</name>
<accession>A0A2X0LSF2</accession>
<evidence type="ECO:0000313" key="1">
    <source>
        <dbReference type="EMBL" id="SGY16279.1"/>
    </source>
</evidence>
<reference evidence="1 2" key="1">
    <citation type="submission" date="2016-11" db="EMBL/GenBank/DDBJ databases">
        <authorList>
            <person name="Jaros S."/>
            <person name="Januszkiewicz K."/>
            <person name="Wedrychowicz H."/>
        </authorList>
    </citation>
    <scope>NUCLEOTIDE SEQUENCE [LARGE SCALE GENOMIC DNA]</scope>
</reference>
<sequence length="51" mass="5439">MLSCDQGSLVIHEAARAGSFRGGCKAGRRRSELPGREVARRADALWRAAAA</sequence>
<dbReference type="Proteomes" id="UP000249464">
    <property type="component" value="Unassembled WGS sequence"/>
</dbReference>
<proteinExistence type="predicted"/>
<evidence type="ECO:0000313" key="2">
    <source>
        <dbReference type="Proteomes" id="UP000249464"/>
    </source>
</evidence>